<organism evidence="1 2">
    <name type="scientific">Wuchereria bancrofti</name>
    <dbReference type="NCBI Taxonomy" id="6293"/>
    <lineage>
        <taxon>Eukaryota</taxon>
        <taxon>Metazoa</taxon>
        <taxon>Ecdysozoa</taxon>
        <taxon>Nematoda</taxon>
        <taxon>Chromadorea</taxon>
        <taxon>Rhabditida</taxon>
        <taxon>Spirurina</taxon>
        <taxon>Spiruromorpha</taxon>
        <taxon>Filarioidea</taxon>
        <taxon>Onchocercidae</taxon>
        <taxon>Wuchereria</taxon>
    </lineage>
</organism>
<dbReference type="InParanoid" id="A0A3P7DU66"/>
<dbReference type="Proteomes" id="UP000270924">
    <property type="component" value="Unassembled WGS sequence"/>
</dbReference>
<keyword evidence="2" id="KW-1185">Reference proteome</keyword>
<proteinExistence type="predicted"/>
<evidence type="ECO:0000313" key="1">
    <source>
        <dbReference type="EMBL" id="VDM08107.1"/>
    </source>
</evidence>
<gene>
    <name evidence="1" type="ORF">WBA_LOCUS1493</name>
</gene>
<name>A0A3P7DU66_WUCBA</name>
<evidence type="ECO:0000313" key="2">
    <source>
        <dbReference type="Proteomes" id="UP000270924"/>
    </source>
</evidence>
<protein>
    <submittedName>
        <fullName evidence="1">Uncharacterized protein</fullName>
    </submittedName>
</protein>
<accession>A0A3P7DU66</accession>
<reference evidence="1 2" key="1">
    <citation type="submission" date="2018-11" db="EMBL/GenBank/DDBJ databases">
        <authorList>
            <consortium name="Pathogen Informatics"/>
        </authorList>
    </citation>
    <scope>NUCLEOTIDE SEQUENCE [LARGE SCALE GENOMIC DNA]</scope>
</reference>
<dbReference type="AlphaFoldDB" id="A0A3P7DU66"/>
<dbReference type="EMBL" id="UYWW01000314">
    <property type="protein sequence ID" value="VDM08107.1"/>
    <property type="molecule type" value="Genomic_DNA"/>
</dbReference>
<sequence>MIKLTDRWLLSCAIVVNANAFVQVLLKPIKKWMSNKQIDILRVVFGPVGYRILHATIPNVASLTAPPVIITESK</sequence>